<name>A0A327X7M1_9GAMM</name>
<dbReference type="GO" id="GO:0006355">
    <property type="term" value="P:regulation of DNA-templated transcription"/>
    <property type="evidence" value="ECO:0007669"/>
    <property type="project" value="InterPro"/>
</dbReference>
<sequence>MKYLLAGKQSPDRFELLLSLTKISSESVVSALRDYLVVGHSEVAAALINQVSSSNFNRALNKMNDVAKTVEHIKELDWAHLKSVK</sequence>
<evidence type="ECO:0000313" key="4">
    <source>
        <dbReference type="EMBL" id="RUO28476.1"/>
    </source>
</evidence>
<dbReference type="Proteomes" id="UP000287865">
    <property type="component" value="Unassembled WGS sequence"/>
</dbReference>
<evidence type="ECO:0000256" key="2">
    <source>
        <dbReference type="ARBA" id="ARBA00023163"/>
    </source>
</evidence>
<dbReference type="EMBL" id="QLMD01000001">
    <property type="protein sequence ID" value="RAK01652.1"/>
    <property type="molecule type" value="Genomic_DNA"/>
</dbReference>
<dbReference type="Gene3D" id="1.10.10.2690">
    <property type="match status" value="1"/>
</dbReference>
<evidence type="ECO:0000313" key="6">
    <source>
        <dbReference type="Proteomes" id="UP000287865"/>
    </source>
</evidence>
<protein>
    <submittedName>
        <fullName evidence="3">Adhesin biosynthesis transcription regulatory protein</fullName>
    </submittedName>
</protein>
<dbReference type="RefSeq" id="WP_111568131.1">
    <property type="nucleotide sequence ID" value="NZ_PIPK01000001.1"/>
</dbReference>
<dbReference type="AlphaFoldDB" id="A0A327X7M1"/>
<dbReference type="Pfam" id="PF03333">
    <property type="entry name" value="PapB"/>
    <property type="match status" value="1"/>
</dbReference>
<keyword evidence="1" id="KW-0805">Transcription regulation</keyword>
<dbReference type="EMBL" id="PIPK01000001">
    <property type="protein sequence ID" value="RUO28476.1"/>
    <property type="molecule type" value="Genomic_DNA"/>
</dbReference>
<comment type="caution">
    <text evidence="3">The sequence shown here is derived from an EMBL/GenBank/DDBJ whole genome shotgun (WGS) entry which is preliminary data.</text>
</comment>
<evidence type="ECO:0000256" key="1">
    <source>
        <dbReference type="ARBA" id="ARBA00023015"/>
    </source>
</evidence>
<dbReference type="OrthoDB" id="6309766at2"/>
<dbReference type="InterPro" id="IPR053721">
    <property type="entry name" value="Fimbrial_Adhesin_Reg"/>
</dbReference>
<dbReference type="Proteomes" id="UP000249203">
    <property type="component" value="Unassembled WGS sequence"/>
</dbReference>
<keyword evidence="2" id="KW-0804">Transcription</keyword>
<reference evidence="4 6" key="1">
    <citation type="journal article" date="2018" name="Front. Microbiol.">
        <title>Genome-Based Analysis Reveals the Taxonomy and Diversity of the Family Idiomarinaceae.</title>
        <authorList>
            <person name="Liu Y."/>
            <person name="Lai Q."/>
            <person name="Shao Z."/>
        </authorList>
    </citation>
    <scope>NUCLEOTIDE SEQUENCE [LARGE SCALE GENOMIC DNA]</scope>
    <source>
        <strain evidence="4 6">CF12-14</strain>
    </source>
</reference>
<reference evidence="3 5" key="2">
    <citation type="submission" date="2018-06" db="EMBL/GenBank/DDBJ databases">
        <title>Genomic Encyclopedia of Type Strains, Phase III (KMG-III): the genomes of soil and plant-associated and newly described type strains.</title>
        <authorList>
            <person name="Whitman W."/>
        </authorList>
    </citation>
    <scope>NUCLEOTIDE SEQUENCE [LARGE SCALE GENOMIC DNA]</scope>
    <source>
        <strain evidence="3 5">CGMCC 1.15366</strain>
    </source>
</reference>
<evidence type="ECO:0000313" key="5">
    <source>
        <dbReference type="Proteomes" id="UP000249203"/>
    </source>
</evidence>
<gene>
    <name evidence="3" type="ORF">B0I24_101275</name>
    <name evidence="4" type="ORF">CWE07_01315</name>
</gene>
<proteinExistence type="predicted"/>
<evidence type="ECO:0000313" key="3">
    <source>
        <dbReference type="EMBL" id="RAK01652.1"/>
    </source>
</evidence>
<accession>A0A327X7M1</accession>
<dbReference type="InterPro" id="IPR004356">
    <property type="entry name" value="Adhesin_operon_reg_prot"/>
</dbReference>
<organism evidence="3 5">
    <name type="scientific">Aliidiomarina maris</name>
    <dbReference type="NCBI Taxonomy" id="531312"/>
    <lineage>
        <taxon>Bacteria</taxon>
        <taxon>Pseudomonadati</taxon>
        <taxon>Pseudomonadota</taxon>
        <taxon>Gammaproteobacteria</taxon>
        <taxon>Alteromonadales</taxon>
        <taxon>Idiomarinaceae</taxon>
        <taxon>Aliidiomarina</taxon>
    </lineage>
</organism>
<keyword evidence="6" id="KW-1185">Reference proteome</keyword>